<keyword evidence="6 8" id="KW-0472">Membrane</keyword>
<dbReference type="Gene3D" id="2.40.170.20">
    <property type="entry name" value="TonB-dependent receptor, beta-barrel domain"/>
    <property type="match status" value="1"/>
</dbReference>
<dbReference type="SUPFAM" id="SSF49464">
    <property type="entry name" value="Carboxypeptidase regulatory domain-like"/>
    <property type="match status" value="1"/>
</dbReference>
<name>A0ABS3Z251_9BACT</name>
<dbReference type="InterPro" id="IPR039426">
    <property type="entry name" value="TonB-dep_rcpt-like"/>
</dbReference>
<keyword evidence="14" id="KW-1185">Reference proteome</keyword>
<gene>
    <name evidence="13" type="ORF">J7I42_28385</name>
</gene>
<dbReference type="InterPro" id="IPR036942">
    <property type="entry name" value="Beta-barrel_TonB_sf"/>
</dbReference>
<dbReference type="SUPFAM" id="SSF56935">
    <property type="entry name" value="Porins"/>
    <property type="match status" value="1"/>
</dbReference>
<comment type="caution">
    <text evidence="13">The sequence shown here is derived from an EMBL/GenBank/DDBJ whole genome shotgun (WGS) entry which is preliminary data.</text>
</comment>
<dbReference type="Proteomes" id="UP000677244">
    <property type="component" value="Unassembled WGS sequence"/>
</dbReference>
<keyword evidence="13" id="KW-0675">Receptor</keyword>
<sequence>MSSCRKVLKANGLVSRTTMLLAFSVVCLLAVCLPVHANVPIFEDVRGVVQNSITKEPLAGVTISVKGALNSTRTNSKGEFIVRGIEAGVVLVFTYVGFEEHEVKVMDPSQPLTIMMEVAQQGMDNVVVVGYGSVKKRDLTGSVARLSIDDLQKAPVRAFDEALAGRISGVMVSSTEGQPGSPTTIVIRGNNSITQDNSPLYVIDGFPIETPDNNILNPNDIESIDVLKDASATAIYGARGANGVIIVTTKKGKDGPPVVRYNSYYGVQKNLKTIPVMNPYEFVKLQQEVPNVNDLDATYLANGVTLDDYKSVSGIDWQKRLYRQAPMQDHSVSVTGGAAKTKYSMSGEVFDQDGIVVNSSFKRYQAKLSLDQTVNDKLKTGGYVLFTNTKRYGNIPSSMSSSSMNNLLYSTWGYRPVSPINSVKPFNPYYDETLYDDMVNPTTDYRLNPIIIAENEYRLKNVNNLIANAYVEYSVLKNLKLRVTGGLNKTMQRNDEFNNSRTRSGNPGSLYGMNGSVMYNEINNWLNENTLTYNGFIGNDHKINAVGGITLQGNRYQSYGSMSNQLPYEELGLAGLGFGEPQPVYPELAKWSLVSGLARVNYSFKERYLLTVSFRADGSSKFRENSKWSYFPSGAFAWRIGAEPFMQRLTFLSDAKVRASWGITGNNRVPEYGTYAKVDFPINNYYSFNNVYGQGAILAEMANPDLKWENTAQTDVGLDVGLLHHRVQFTVDYYKKITKNLLLDAGLPPTTGYPSVYRNIGKTSNEGIELSLSSINIDRNDFKWRTAFNISFNRSKTLALAQNQESMTSSLAWDQWYASIPLYITKLGMPLGQIYGFIWDGVYQYDDFDKLANDTYVLKDGVPANGNARNKIQPGDIKYRDMNGDGDVDDYDRTIIGHGFPVHIGGFTNNFSYRNFDLNVFFQWSYGNDIVNANRLIFETGNKSYLNQYASFKSRWTPENTNTTMPRAGGQVGYAYSTRIIEDGSYLRLKTVQLGYTLPESIMKNSKIKSCRFYLATQNLYTWTKYSGNDPEVSVGYSALTPGFDYSAYPRARTVTLGVNLSL</sequence>
<dbReference type="InterPro" id="IPR037066">
    <property type="entry name" value="Plug_dom_sf"/>
</dbReference>
<dbReference type="NCBIfam" id="TIGR04056">
    <property type="entry name" value="OMP_RagA_SusC"/>
    <property type="match status" value="1"/>
</dbReference>
<dbReference type="InterPro" id="IPR023997">
    <property type="entry name" value="TonB-dep_OMP_SusC/RagA_CS"/>
</dbReference>
<evidence type="ECO:0000256" key="8">
    <source>
        <dbReference type="PROSITE-ProRule" id="PRU01360"/>
    </source>
</evidence>
<reference evidence="13 14" key="1">
    <citation type="submission" date="2021-03" db="EMBL/GenBank/DDBJ databases">
        <title>Assistant Professor.</title>
        <authorList>
            <person name="Huq M.A."/>
        </authorList>
    </citation>
    <scope>NUCLEOTIDE SEQUENCE [LARGE SCALE GENOMIC DNA]</scope>
    <source>
        <strain evidence="13 14">MAH-29</strain>
    </source>
</reference>
<dbReference type="InterPro" id="IPR000531">
    <property type="entry name" value="Beta-barrel_TonB"/>
</dbReference>
<comment type="similarity">
    <text evidence="8 9">Belongs to the TonB-dependent receptor family.</text>
</comment>
<dbReference type="EMBL" id="JAGHKO010000011">
    <property type="protein sequence ID" value="MBO9204239.1"/>
    <property type="molecule type" value="Genomic_DNA"/>
</dbReference>
<evidence type="ECO:0000259" key="12">
    <source>
        <dbReference type="Pfam" id="PF07715"/>
    </source>
</evidence>
<dbReference type="Gene3D" id="2.170.130.10">
    <property type="entry name" value="TonB-dependent receptor, plug domain"/>
    <property type="match status" value="1"/>
</dbReference>
<dbReference type="Gene3D" id="2.60.40.1120">
    <property type="entry name" value="Carboxypeptidase-like, regulatory domain"/>
    <property type="match status" value="1"/>
</dbReference>
<dbReference type="Pfam" id="PF13715">
    <property type="entry name" value="CarbopepD_reg_2"/>
    <property type="match status" value="1"/>
</dbReference>
<comment type="subcellular location">
    <subcellularLocation>
        <location evidence="1 8">Cell outer membrane</location>
        <topology evidence="1 8">Multi-pass membrane protein</topology>
    </subcellularLocation>
</comment>
<evidence type="ECO:0000259" key="11">
    <source>
        <dbReference type="Pfam" id="PF00593"/>
    </source>
</evidence>
<evidence type="ECO:0000313" key="13">
    <source>
        <dbReference type="EMBL" id="MBO9204239.1"/>
    </source>
</evidence>
<keyword evidence="5 9" id="KW-0798">TonB box</keyword>
<evidence type="ECO:0000256" key="4">
    <source>
        <dbReference type="ARBA" id="ARBA00022692"/>
    </source>
</evidence>
<keyword evidence="10" id="KW-0732">Signal</keyword>
<evidence type="ECO:0000256" key="10">
    <source>
        <dbReference type="SAM" id="SignalP"/>
    </source>
</evidence>
<feature type="signal peptide" evidence="10">
    <location>
        <begin position="1"/>
        <end position="37"/>
    </location>
</feature>
<dbReference type="InterPro" id="IPR008969">
    <property type="entry name" value="CarboxyPept-like_regulatory"/>
</dbReference>
<proteinExistence type="inferred from homology"/>
<dbReference type="Pfam" id="PF00593">
    <property type="entry name" value="TonB_dep_Rec_b-barrel"/>
    <property type="match status" value="1"/>
</dbReference>
<keyword evidence="3 8" id="KW-1134">Transmembrane beta strand</keyword>
<dbReference type="Pfam" id="PF07715">
    <property type="entry name" value="Plug"/>
    <property type="match status" value="1"/>
</dbReference>
<evidence type="ECO:0000256" key="5">
    <source>
        <dbReference type="ARBA" id="ARBA00023077"/>
    </source>
</evidence>
<keyword evidence="7 8" id="KW-0998">Cell outer membrane</keyword>
<accession>A0ABS3Z251</accession>
<dbReference type="InterPro" id="IPR023996">
    <property type="entry name" value="TonB-dep_OMP_SusC/RagA"/>
</dbReference>
<feature type="chain" id="PRO_5045443767" evidence="10">
    <location>
        <begin position="38"/>
        <end position="1063"/>
    </location>
</feature>
<keyword evidence="4 8" id="KW-0812">Transmembrane</keyword>
<dbReference type="PROSITE" id="PS52016">
    <property type="entry name" value="TONB_DEPENDENT_REC_3"/>
    <property type="match status" value="1"/>
</dbReference>
<dbReference type="RefSeq" id="WP_209142610.1">
    <property type="nucleotide sequence ID" value="NZ_JAGHKO010000011.1"/>
</dbReference>
<dbReference type="InterPro" id="IPR012910">
    <property type="entry name" value="Plug_dom"/>
</dbReference>
<keyword evidence="2 8" id="KW-0813">Transport</keyword>
<organism evidence="13 14">
    <name type="scientific">Niastella soli</name>
    <dbReference type="NCBI Taxonomy" id="2821487"/>
    <lineage>
        <taxon>Bacteria</taxon>
        <taxon>Pseudomonadati</taxon>
        <taxon>Bacteroidota</taxon>
        <taxon>Chitinophagia</taxon>
        <taxon>Chitinophagales</taxon>
        <taxon>Chitinophagaceae</taxon>
        <taxon>Niastella</taxon>
    </lineage>
</organism>
<evidence type="ECO:0000256" key="7">
    <source>
        <dbReference type="ARBA" id="ARBA00023237"/>
    </source>
</evidence>
<evidence type="ECO:0000256" key="2">
    <source>
        <dbReference type="ARBA" id="ARBA00022448"/>
    </source>
</evidence>
<evidence type="ECO:0000256" key="1">
    <source>
        <dbReference type="ARBA" id="ARBA00004571"/>
    </source>
</evidence>
<evidence type="ECO:0000256" key="6">
    <source>
        <dbReference type="ARBA" id="ARBA00023136"/>
    </source>
</evidence>
<evidence type="ECO:0000256" key="3">
    <source>
        <dbReference type="ARBA" id="ARBA00022452"/>
    </source>
</evidence>
<evidence type="ECO:0000313" key="14">
    <source>
        <dbReference type="Proteomes" id="UP000677244"/>
    </source>
</evidence>
<feature type="domain" description="TonB-dependent receptor-like beta-barrel" evidence="11">
    <location>
        <begin position="405"/>
        <end position="845"/>
    </location>
</feature>
<feature type="domain" description="TonB-dependent receptor plug" evidence="12">
    <location>
        <begin position="135"/>
        <end position="244"/>
    </location>
</feature>
<protein>
    <submittedName>
        <fullName evidence="13">TonB-dependent receptor</fullName>
    </submittedName>
</protein>
<dbReference type="NCBIfam" id="TIGR04057">
    <property type="entry name" value="SusC_RagA_signa"/>
    <property type="match status" value="1"/>
</dbReference>
<evidence type="ECO:0000256" key="9">
    <source>
        <dbReference type="RuleBase" id="RU003357"/>
    </source>
</evidence>